<dbReference type="AlphaFoldDB" id="A0AAD8IMI1"/>
<feature type="repeat" description="PPR" evidence="3">
    <location>
        <begin position="492"/>
        <end position="526"/>
    </location>
</feature>
<reference evidence="4" key="2">
    <citation type="submission" date="2023-05" db="EMBL/GenBank/DDBJ databases">
        <authorList>
            <person name="Schelkunov M.I."/>
        </authorList>
    </citation>
    <scope>NUCLEOTIDE SEQUENCE</scope>
    <source>
        <strain evidence="4">Hsosn_3</strain>
        <tissue evidence="4">Leaf</tissue>
    </source>
</reference>
<comment type="caution">
    <text evidence="4">The sequence shown here is derived from an EMBL/GenBank/DDBJ whole genome shotgun (WGS) entry which is preliminary data.</text>
</comment>
<feature type="repeat" description="PPR" evidence="3">
    <location>
        <begin position="387"/>
        <end position="421"/>
    </location>
</feature>
<name>A0AAD8IMI1_9APIA</name>
<dbReference type="InterPro" id="IPR051240">
    <property type="entry name" value="Mito_RNA-Proc/Resp"/>
</dbReference>
<dbReference type="Pfam" id="PF13041">
    <property type="entry name" value="PPR_2"/>
    <property type="match status" value="1"/>
</dbReference>
<organism evidence="4 5">
    <name type="scientific">Heracleum sosnowskyi</name>
    <dbReference type="NCBI Taxonomy" id="360622"/>
    <lineage>
        <taxon>Eukaryota</taxon>
        <taxon>Viridiplantae</taxon>
        <taxon>Streptophyta</taxon>
        <taxon>Embryophyta</taxon>
        <taxon>Tracheophyta</taxon>
        <taxon>Spermatophyta</taxon>
        <taxon>Magnoliopsida</taxon>
        <taxon>eudicotyledons</taxon>
        <taxon>Gunneridae</taxon>
        <taxon>Pentapetalae</taxon>
        <taxon>asterids</taxon>
        <taxon>campanulids</taxon>
        <taxon>Apiales</taxon>
        <taxon>Apiaceae</taxon>
        <taxon>Apioideae</taxon>
        <taxon>apioid superclade</taxon>
        <taxon>Tordylieae</taxon>
        <taxon>Tordyliinae</taxon>
        <taxon>Heracleum</taxon>
    </lineage>
</organism>
<dbReference type="Proteomes" id="UP001237642">
    <property type="component" value="Unassembled WGS sequence"/>
</dbReference>
<feature type="repeat" description="PPR" evidence="3">
    <location>
        <begin position="282"/>
        <end position="316"/>
    </location>
</feature>
<evidence type="ECO:0000256" key="2">
    <source>
        <dbReference type="ARBA" id="ARBA00022737"/>
    </source>
</evidence>
<dbReference type="EMBL" id="JAUIZM010000004">
    <property type="protein sequence ID" value="KAK1387848.1"/>
    <property type="molecule type" value="Genomic_DNA"/>
</dbReference>
<protein>
    <submittedName>
        <fullName evidence="4">Pentatricopeptide repeat-containing protein, mitochondrial</fullName>
    </submittedName>
</protein>
<evidence type="ECO:0000256" key="1">
    <source>
        <dbReference type="ARBA" id="ARBA00007626"/>
    </source>
</evidence>
<dbReference type="PANTHER" id="PTHR47933:SF26">
    <property type="entry name" value="OS03G0746400 PROTEIN"/>
    <property type="match status" value="1"/>
</dbReference>
<accession>A0AAD8IMI1</accession>
<dbReference type="Pfam" id="PF01535">
    <property type="entry name" value="PPR"/>
    <property type="match status" value="2"/>
</dbReference>
<dbReference type="Gene3D" id="1.25.40.10">
    <property type="entry name" value="Tetratricopeptide repeat domain"/>
    <property type="match status" value="3"/>
</dbReference>
<sequence length="570" mass="64775">MLFKLAKIRALSRFGSRFDLKVWRGDVYPMNGVCSLLCSSFSSVTVSKEVDESGGLVESPELPSWVKFSEKGVGSSSGDDDFVLPSVSHWVDTHKIVDVKDGLESQVEDIGGSDIDKISRILNNAFDSTDDVVQALNDCGVDVSNELVDQVLKRFSNNWIMALGYFKWAQMQEGFKHSLDSYNMIVDILGKSKNFDLMWEMVEEMDRLGGHVTFETMTKVMRRLAKACKYNDVIEAFRRMDQFHLKKNVVALNVVVDLLAKERSVELAQDVYIEFKDQITPNLLTYNILLRGWCKAGKIDKARQIMEEMQKSGICPDVVSYTSFVDAYCHEKNFRKVDEILEEMQENNCPPNVVTYTIIMHARGKAKEIDEALAISETMKKNGCAPDTAFCSSLIYILGKAGRLKDAQDVFEDMPNQGLIPDVLTYRTMITSACLHLQEEKALKLLQKMEENHCPPDLETYMPLLKMCCRLKRMKMISFLLSHMLRNDLSVGLGTYVVLIRGLCNSGKLEHACSFFEEAVLRKFIPPEGIYNVLVKKLEEKGMGKAKIRIEELMSLAKQQQTKSHLEEWE</sequence>
<feature type="repeat" description="PPR" evidence="3">
    <location>
        <begin position="352"/>
        <end position="386"/>
    </location>
</feature>
<evidence type="ECO:0000313" key="5">
    <source>
        <dbReference type="Proteomes" id="UP001237642"/>
    </source>
</evidence>
<dbReference type="Pfam" id="PF13812">
    <property type="entry name" value="PPR_3"/>
    <property type="match status" value="2"/>
</dbReference>
<dbReference type="GO" id="GO:0003729">
    <property type="term" value="F:mRNA binding"/>
    <property type="evidence" value="ECO:0007669"/>
    <property type="project" value="TreeGrafter"/>
</dbReference>
<dbReference type="InterPro" id="IPR002885">
    <property type="entry name" value="PPR_rpt"/>
</dbReference>
<evidence type="ECO:0000256" key="3">
    <source>
        <dbReference type="PROSITE-ProRule" id="PRU00708"/>
    </source>
</evidence>
<keyword evidence="2" id="KW-0677">Repeat</keyword>
<dbReference type="InterPro" id="IPR011990">
    <property type="entry name" value="TPR-like_helical_dom_sf"/>
</dbReference>
<feature type="repeat" description="PPR" evidence="3">
    <location>
        <begin position="178"/>
        <end position="212"/>
    </location>
</feature>
<dbReference type="NCBIfam" id="TIGR00756">
    <property type="entry name" value="PPR"/>
    <property type="match status" value="7"/>
</dbReference>
<dbReference type="PANTHER" id="PTHR47933">
    <property type="entry name" value="PENTATRICOPEPTIDE REPEAT-CONTAINING PROTEIN 1, MITOCHONDRIAL"/>
    <property type="match status" value="1"/>
</dbReference>
<feature type="repeat" description="PPR" evidence="3">
    <location>
        <begin position="317"/>
        <end position="351"/>
    </location>
</feature>
<keyword evidence="5" id="KW-1185">Reference proteome</keyword>
<comment type="similarity">
    <text evidence="1">Belongs to the PPR family. P subfamily.</text>
</comment>
<reference evidence="4" key="1">
    <citation type="submission" date="2023-02" db="EMBL/GenBank/DDBJ databases">
        <title>Genome of toxic invasive species Heracleum sosnowskyi carries increased number of genes despite the absence of recent whole-genome duplications.</title>
        <authorList>
            <person name="Schelkunov M."/>
            <person name="Shtratnikova V."/>
            <person name="Makarenko M."/>
            <person name="Klepikova A."/>
            <person name="Omelchenko D."/>
            <person name="Novikova G."/>
            <person name="Obukhova E."/>
            <person name="Bogdanov V."/>
            <person name="Penin A."/>
            <person name="Logacheva M."/>
        </authorList>
    </citation>
    <scope>NUCLEOTIDE SEQUENCE</scope>
    <source>
        <strain evidence="4">Hsosn_3</strain>
        <tissue evidence="4">Leaf</tissue>
    </source>
</reference>
<proteinExistence type="inferred from homology"/>
<evidence type="ECO:0000313" key="4">
    <source>
        <dbReference type="EMBL" id="KAK1387848.1"/>
    </source>
</evidence>
<gene>
    <name evidence="4" type="ORF">POM88_016026</name>
</gene>
<dbReference type="PROSITE" id="PS51375">
    <property type="entry name" value="PPR"/>
    <property type="match status" value="7"/>
</dbReference>
<feature type="repeat" description="PPR" evidence="3">
    <location>
        <begin position="422"/>
        <end position="456"/>
    </location>
</feature>